<evidence type="ECO:0000313" key="3">
    <source>
        <dbReference type="Proteomes" id="UP000293331"/>
    </source>
</evidence>
<dbReference type="AlphaFoldDB" id="A0A4Q5LMI1"/>
<evidence type="ECO:0000259" key="1">
    <source>
        <dbReference type="Pfam" id="PF13847"/>
    </source>
</evidence>
<dbReference type="OrthoDB" id="9789123at2"/>
<feature type="domain" description="Methyltransferase" evidence="1">
    <location>
        <begin position="34"/>
        <end position="152"/>
    </location>
</feature>
<dbReference type="SUPFAM" id="SSF53335">
    <property type="entry name" value="S-adenosyl-L-methionine-dependent methyltransferases"/>
    <property type="match status" value="1"/>
</dbReference>
<protein>
    <submittedName>
        <fullName evidence="2">Methyltransferase domain-containing protein</fullName>
    </submittedName>
</protein>
<dbReference type="InterPro" id="IPR025714">
    <property type="entry name" value="Methyltranfer_dom"/>
</dbReference>
<name>A0A4Q5LMI1_9SPHI</name>
<dbReference type="GO" id="GO:0032259">
    <property type="term" value="P:methylation"/>
    <property type="evidence" value="ECO:0007669"/>
    <property type="project" value="UniProtKB-KW"/>
</dbReference>
<evidence type="ECO:0000313" key="2">
    <source>
        <dbReference type="EMBL" id="RYU90175.1"/>
    </source>
</evidence>
<sequence>MNQKDIKREGKGTAKLFDERSLEADYATLPPLLKQGWRVLDIGCGTGAISKGIAQMVGSEGHVTGIDNTAYFIESGKETYADVKNLELLNADLFTYEPKEKFDLIVAARVLQWLNNPQEAVAKLKSMLKPGGILSVLDYNHEALEWQPEPPASMRQFYATFLRWRGDAGMNNHIAQDLPSYFTEAGLADVEVLDANEYYKKGDPNFLSKIGIWSSVAKSTQMVEEGYITDDDRLKAIEDYNKWIESDAQLMVMKLKEVRGVNKI</sequence>
<dbReference type="Pfam" id="PF13847">
    <property type="entry name" value="Methyltransf_31"/>
    <property type="match status" value="1"/>
</dbReference>
<dbReference type="RefSeq" id="WP_129876832.1">
    <property type="nucleotide sequence ID" value="NZ_SEWG01000004.1"/>
</dbReference>
<reference evidence="2 3" key="1">
    <citation type="submission" date="2019-02" db="EMBL/GenBank/DDBJ databases">
        <title>Bacterial novel species Mucilaginibacter sp. 17JY9-4 isolated from soil.</title>
        <authorList>
            <person name="Jung H.-Y."/>
        </authorList>
    </citation>
    <scope>NUCLEOTIDE SEQUENCE [LARGE SCALE GENOMIC DNA]</scope>
    <source>
        <strain evidence="2 3">17JY9-4</strain>
    </source>
</reference>
<gene>
    <name evidence="2" type="ORF">EWM62_11595</name>
</gene>
<dbReference type="CDD" id="cd02440">
    <property type="entry name" value="AdoMet_MTases"/>
    <property type="match status" value="1"/>
</dbReference>
<dbReference type="EMBL" id="SEWG01000004">
    <property type="protein sequence ID" value="RYU90175.1"/>
    <property type="molecule type" value="Genomic_DNA"/>
</dbReference>
<dbReference type="PANTHER" id="PTHR43861">
    <property type="entry name" value="TRANS-ACONITATE 2-METHYLTRANSFERASE-RELATED"/>
    <property type="match status" value="1"/>
</dbReference>
<organism evidence="2 3">
    <name type="scientific">Mucilaginibacter terrigena</name>
    <dbReference type="NCBI Taxonomy" id="2492395"/>
    <lineage>
        <taxon>Bacteria</taxon>
        <taxon>Pseudomonadati</taxon>
        <taxon>Bacteroidota</taxon>
        <taxon>Sphingobacteriia</taxon>
        <taxon>Sphingobacteriales</taxon>
        <taxon>Sphingobacteriaceae</taxon>
        <taxon>Mucilaginibacter</taxon>
    </lineage>
</organism>
<accession>A0A4Q5LMI1</accession>
<dbReference type="Proteomes" id="UP000293331">
    <property type="component" value="Unassembled WGS sequence"/>
</dbReference>
<keyword evidence="2" id="KW-0489">Methyltransferase</keyword>
<dbReference type="Gene3D" id="3.40.50.150">
    <property type="entry name" value="Vaccinia Virus protein VP39"/>
    <property type="match status" value="1"/>
</dbReference>
<proteinExistence type="predicted"/>
<keyword evidence="3" id="KW-1185">Reference proteome</keyword>
<comment type="caution">
    <text evidence="2">The sequence shown here is derived from an EMBL/GenBank/DDBJ whole genome shotgun (WGS) entry which is preliminary data.</text>
</comment>
<dbReference type="InterPro" id="IPR029063">
    <property type="entry name" value="SAM-dependent_MTases_sf"/>
</dbReference>
<keyword evidence="2" id="KW-0808">Transferase</keyword>
<dbReference type="GO" id="GO:0008168">
    <property type="term" value="F:methyltransferase activity"/>
    <property type="evidence" value="ECO:0007669"/>
    <property type="project" value="UniProtKB-KW"/>
</dbReference>